<feature type="transmembrane region" description="Helical" evidence="1">
    <location>
        <begin position="22"/>
        <end position="39"/>
    </location>
</feature>
<keyword evidence="1" id="KW-1133">Transmembrane helix</keyword>
<dbReference type="OrthoDB" id="2982596at2759"/>
<feature type="domain" description="DUF6533" evidence="2">
    <location>
        <begin position="25"/>
        <end position="69"/>
    </location>
</feature>
<accession>A0A4Y7TE03</accession>
<sequence>MSGAPPAGALETLIAALKVTSYSNYVALAGFALVIADYLHTFPDEVRYMWPARLSLPKLLFFAMRYYIFVNNIFNALYIFPRDASPELCHSRFFRAAMSCTVLVLGAEGILFLRVYAFSGRSKRLLAYLVVQFCAIHGTAYPILISFLNSMEYRQLPLRNLPCMPVTANATLLGGVFATLLEGVIIALVLMIFLANRKHHLALAVSGFKSPLLSVFYRDGIFYFICLSAILTTNIIITFTAPREYKLHFIQLAVDLYVILSTRMLLHLRQWAERDGLQEYQSGTFAARTMDGVDYSASHRPLTPIQFQDREAAAPMDTRWTSSTGARSTVETDIQMSTL</sequence>
<protein>
    <recommendedName>
        <fullName evidence="2">DUF6533 domain-containing protein</fullName>
    </recommendedName>
</protein>
<dbReference type="Pfam" id="PF20151">
    <property type="entry name" value="DUF6533"/>
    <property type="match status" value="1"/>
</dbReference>
<reference evidence="3 4" key="1">
    <citation type="journal article" date="2019" name="Nat. Ecol. Evol.">
        <title>Megaphylogeny resolves global patterns of mushroom evolution.</title>
        <authorList>
            <person name="Varga T."/>
            <person name="Krizsan K."/>
            <person name="Foldi C."/>
            <person name="Dima B."/>
            <person name="Sanchez-Garcia M."/>
            <person name="Sanchez-Ramirez S."/>
            <person name="Szollosi G.J."/>
            <person name="Szarkandi J.G."/>
            <person name="Papp V."/>
            <person name="Albert L."/>
            <person name="Andreopoulos W."/>
            <person name="Angelini C."/>
            <person name="Antonin V."/>
            <person name="Barry K.W."/>
            <person name="Bougher N.L."/>
            <person name="Buchanan P."/>
            <person name="Buyck B."/>
            <person name="Bense V."/>
            <person name="Catcheside P."/>
            <person name="Chovatia M."/>
            <person name="Cooper J."/>
            <person name="Damon W."/>
            <person name="Desjardin D."/>
            <person name="Finy P."/>
            <person name="Geml J."/>
            <person name="Haridas S."/>
            <person name="Hughes K."/>
            <person name="Justo A."/>
            <person name="Karasinski D."/>
            <person name="Kautmanova I."/>
            <person name="Kiss B."/>
            <person name="Kocsube S."/>
            <person name="Kotiranta H."/>
            <person name="LaButti K.M."/>
            <person name="Lechner B.E."/>
            <person name="Liimatainen K."/>
            <person name="Lipzen A."/>
            <person name="Lukacs Z."/>
            <person name="Mihaltcheva S."/>
            <person name="Morgado L.N."/>
            <person name="Niskanen T."/>
            <person name="Noordeloos M.E."/>
            <person name="Ohm R.A."/>
            <person name="Ortiz-Santana B."/>
            <person name="Ovrebo C."/>
            <person name="Racz N."/>
            <person name="Riley R."/>
            <person name="Savchenko A."/>
            <person name="Shiryaev A."/>
            <person name="Soop K."/>
            <person name="Spirin V."/>
            <person name="Szebenyi C."/>
            <person name="Tomsovsky M."/>
            <person name="Tulloss R.E."/>
            <person name="Uehling J."/>
            <person name="Grigoriev I.V."/>
            <person name="Vagvolgyi C."/>
            <person name="Papp T."/>
            <person name="Martin F.M."/>
            <person name="Miettinen O."/>
            <person name="Hibbett D.S."/>
            <person name="Nagy L.G."/>
        </authorList>
    </citation>
    <scope>NUCLEOTIDE SEQUENCE [LARGE SCALE GENOMIC DNA]</scope>
    <source>
        <strain evidence="3 4">FP101781</strain>
    </source>
</reference>
<proteinExistence type="predicted"/>
<comment type="caution">
    <text evidence="3">The sequence shown here is derived from an EMBL/GenBank/DDBJ whole genome shotgun (WGS) entry which is preliminary data.</text>
</comment>
<evidence type="ECO:0000313" key="4">
    <source>
        <dbReference type="Proteomes" id="UP000298030"/>
    </source>
</evidence>
<dbReference type="InterPro" id="IPR045340">
    <property type="entry name" value="DUF6533"/>
</dbReference>
<feature type="transmembrane region" description="Helical" evidence="1">
    <location>
        <begin position="125"/>
        <end position="148"/>
    </location>
</feature>
<evidence type="ECO:0000259" key="2">
    <source>
        <dbReference type="Pfam" id="PF20151"/>
    </source>
</evidence>
<feature type="transmembrane region" description="Helical" evidence="1">
    <location>
        <begin position="93"/>
        <end position="113"/>
    </location>
</feature>
<feature type="transmembrane region" description="Helical" evidence="1">
    <location>
        <begin position="168"/>
        <end position="194"/>
    </location>
</feature>
<keyword evidence="1" id="KW-0472">Membrane</keyword>
<feature type="transmembrane region" description="Helical" evidence="1">
    <location>
        <begin position="215"/>
        <end position="237"/>
    </location>
</feature>
<feature type="transmembrane region" description="Helical" evidence="1">
    <location>
        <begin position="59"/>
        <end position="81"/>
    </location>
</feature>
<name>A0A4Y7TE03_COPMI</name>
<dbReference type="EMBL" id="QPFP01000016">
    <property type="protein sequence ID" value="TEB32178.1"/>
    <property type="molecule type" value="Genomic_DNA"/>
</dbReference>
<dbReference type="AlphaFoldDB" id="A0A4Y7TE03"/>
<gene>
    <name evidence="3" type="ORF">FA13DRAFT_287727</name>
</gene>
<evidence type="ECO:0000256" key="1">
    <source>
        <dbReference type="SAM" id="Phobius"/>
    </source>
</evidence>
<dbReference type="Proteomes" id="UP000298030">
    <property type="component" value="Unassembled WGS sequence"/>
</dbReference>
<keyword evidence="4" id="KW-1185">Reference proteome</keyword>
<evidence type="ECO:0000313" key="3">
    <source>
        <dbReference type="EMBL" id="TEB32178.1"/>
    </source>
</evidence>
<keyword evidence="1" id="KW-0812">Transmembrane</keyword>
<organism evidence="3 4">
    <name type="scientific">Coprinellus micaceus</name>
    <name type="common">Glistening ink-cap mushroom</name>
    <name type="synonym">Coprinus micaceus</name>
    <dbReference type="NCBI Taxonomy" id="71717"/>
    <lineage>
        <taxon>Eukaryota</taxon>
        <taxon>Fungi</taxon>
        <taxon>Dikarya</taxon>
        <taxon>Basidiomycota</taxon>
        <taxon>Agaricomycotina</taxon>
        <taxon>Agaricomycetes</taxon>
        <taxon>Agaricomycetidae</taxon>
        <taxon>Agaricales</taxon>
        <taxon>Agaricineae</taxon>
        <taxon>Psathyrellaceae</taxon>
        <taxon>Coprinellus</taxon>
    </lineage>
</organism>